<dbReference type="PROSITE" id="PS50005">
    <property type="entry name" value="TPR"/>
    <property type="match status" value="4"/>
</dbReference>
<comment type="caution">
    <text evidence="6">The sequence shown here is derived from an EMBL/GenBank/DDBJ whole genome shotgun (WGS) entry which is preliminary data.</text>
</comment>
<dbReference type="SUPFAM" id="SSF48452">
    <property type="entry name" value="TPR-like"/>
    <property type="match status" value="2"/>
</dbReference>
<feature type="repeat" description="TPR" evidence="3">
    <location>
        <begin position="530"/>
        <end position="563"/>
    </location>
</feature>
<dbReference type="Proteomes" id="UP000663844">
    <property type="component" value="Unassembled WGS sequence"/>
</dbReference>
<evidence type="ECO:0000256" key="1">
    <source>
        <dbReference type="ARBA" id="ARBA00022737"/>
    </source>
</evidence>
<evidence type="ECO:0000313" key="5">
    <source>
        <dbReference type="EMBL" id="CAF1472281.1"/>
    </source>
</evidence>
<evidence type="ECO:0000313" key="6">
    <source>
        <dbReference type="EMBL" id="CAF3694905.1"/>
    </source>
</evidence>
<dbReference type="InterPro" id="IPR003540">
    <property type="entry name" value="ADP-ribosyltransferase"/>
</dbReference>
<feature type="repeat" description="TPR" evidence="3">
    <location>
        <begin position="404"/>
        <end position="437"/>
    </location>
</feature>
<dbReference type="SMART" id="SM00028">
    <property type="entry name" value="TPR"/>
    <property type="match status" value="6"/>
</dbReference>
<evidence type="ECO:0000256" key="3">
    <source>
        <dbReference type="PROSITE-ProRule" id="PRU00339"/>
    </source>
</evidence>
<dbReference type="Gene3D" id="3.90.176.10">
    <property type="entry name" value="Toxin ADP-ribosyltransferase, Chain A, domain 1"/>
    <property type="match status" value="1"/>
</dbReference>
<dbReference type="EMBL" id="CAJNOG010001805">
    <property type="protein sequence ID" value="CAF1472281.1"/>
    <property type="molecule type" value="Genomic_DNA"/>
</dbReference>
<dbReference type="PROSITE" id="PS51996">
    <property type="entry name" value="TR_MART"/>
    <property type="match status" value="1"/>
</dbReference>
<evidence type="ECO:0000259" key="4">
    <source>
        <dbReference type="Pfam" id="PF03496"/>
    </source>
</evidence>
<dbReference type="EMBL" id="CAJOAZ010000675">
    <property type="protein sequence ID" value="CAF3694905.1"/>
    <property type="molecule type" value="Genomic_DNA"/>
</dbReference>
<organism evidence="6 7">
    <name type="scientific">Adineta steineri</name>
    <dbReference type="NCBI Taxonomy" id="433720"/>
    <lineage>
        <taxon>Eukaryota</taxon>
        <taxon>Metazoa</taxon>
        <taxon>Spiralia</taxon>
        <taxon>Gnathifera</taxon>
        <taxon>Rotifera</taxon>
        <taxon>Eurotatoria</taxon>
        <taxon>Bdelloidea</taxon>
        <taxon>Adinetida</taxon>
        <taxon>Adinetidae</taxon>
        <taxon>Adineta</taxon>
    </lineage>
</organism>
<dbReference type="Gene3D" id="1.25.40.10">
    <property type="entry name" value="Tetratricopeptide repeat domain"/>
    <property type="match status" value="2"/>
</dbReference>
<name>A0A818U9V1_9BILA</name>
<evidence type="ECO:0000313" key="7">
    <source>
        <dbReference type="Proteomes" id="UP000663844"/>
    </source>
</evidence>
<dbReference type="AlphaFoldDB" id="A0A818U9V1"/>
<dbReference type="SUPFAM" id="SSF56399">
    <property type="entry name" value="ADP-ribosylation"/>
    <property type="match status" value="1"/>
</dbReference>
<dbReference type="Pfam" id="PF03496">
    <property type="entry name" value="ADPrib_exo_Tox"/>
    <property type="match status" value="1"/>
</dbReference>
<feature type="domain" description="ADP ribosyltransferase" evidence="4">
    <location>
        <begin position="222"/>
        <end position="330"/>
    </location>
</feature>
<feature type="repeat" description="TPR" evidence="3">
    <location>
        <begin position="697"/>
        <end position="730"/>
    </location>
</feature>
<feature type="repeat" description="TPR" evidence="3">
    <location>
        <begin position="446"/>
        <end position="479"/>
    </location>
</feature>
<gene>
    <name evidence="5" type="ORF">JYZ213_LOCUS41880</name>
    <name evidence="6" type="ORF">OXD698_LOCUS11867</name>
</gene>
<dbReference type="PANTHER" id="PTHR45641">
    <property type="entry name" value="TETRATRICOPEPTIDE REPEAT PROTEIN (AFU_ORTHOLOGUE AFUA_6G03870)"/>
    <property type="match status" value="1"/>
</dbReference>
<dbReference type="PANTHER" id="PTHR45641:SF19">
    <property type="entry name" value="NEPHROCYSTIN-3"/>
    <property type="match status" value="1"/>
</dbReference>
<reference evidence="6" key="1">
    <citation type="submission" date="2021-02" db="EMBL/GenBank/DDBJ databases">
        <authorList>
            <person name="Nowell W R."/>
        </authorList>
    </citation>
    <scope>NUCLEOTIDE SEQUENCE</scope>
</reference>
<dbReference type="Pfam" id="PF13424">
    <property type="entry name" value="TPR_12"/>
    <property type="match status" value="2"/>
</dbReference>
<keyword evidence="1" id="KW-0677">Repeat</keyword>
<dbReference type="GO" id="GO:0005576">
    <property type="term" value="C:extracellular region"/>
    <property type="evidence" value="ECO:0007669"/>
    <property type="project" value="InterPro"/>
</dbReference>
<keyword evidence="2 3" id="KW-0802">TPR repeat</keyword>
<protein>
    <recommendedName>
        <fullName evidence="4">ADP ribosyltransferase domain-containing protein</fullName>
    </recommendedName>
</protein>
<dbReference type="InterPro" id="IPR011990">
    <property type="entry name" value="TPR-like_helical_dom_sf"/>
</dbReference>
<dbReference type="InterPro" id="IPR019734">
    <property type="entry name" value="TPR_rpt"/>
</dbReference>
<evidence type="ECO:0000256" key="2">
    <source>
        <dbReference type="ARBA" id="ARBA00022803"/>
    </source>
</evidence>
<dbReference type="Proteomes" id="UP000663845">
    <property type="component" value="Unassembled WGS sequence"/>
</dbReference>
<proteinExistence type="predicted"/>
<accession>A0A818U9V1</accession>
<sequence>MLLNLNSTAQFYTDCNRCIDLIKSIKNEKVLLIVSDTLARTVLQEIGHCRSIVSIFILCSDCQDQESLNSEYDKLVKRCLDQDSLLTTVSQTINCLEEYRMTFSLFDQEQRSSRDLSKDSPSFLWRQMLLHVLKQMPQDDQSKQDMLNKCRENYSFNTVQLEKIDEFQQHYSREKAIEWYTKDCFLYRLLNRALRTEDIDLLYLFRFFIIDLCAEIECEHKRLKNLTDIPLLYRGQMISTKEFEQLKKSVGKIISMNGFLSTSRDINVACAFASPENIIGGFHSVLFEIKVDPSVKTTVFADISNISQMEQEQEVLFTLNSLFNILSVDLDPKLEVWKIKLITADDDTENVEKYMKSVERGTNFDSPMVYFGRLLLYELNQMDRVEKYFNMLLRSLPSDHPDIASVYNWMGVLYDKKGKGKLASEYYQKAYEIRQKRLPPDHSHIAASLFDFASMAEKKKQFDQALSYYEQALTIDEQNYRGDHEHKAEIMKKIGVVYRKKGSFNTAWRYISDALEMFQRILPPRHPHIAMCLRSIGEIYLDQRDFDKAIDYFHQKFQMDEQCLPSDHYYLLGDLDLIVKTYKMKGDIEMALKFCQQKIDDLKMNLSESHLRVAHTLMTMAKILMDDNPDEALRSYEEALSIFKELFSFDHSTITDCLASMASLYLKYHTPDDRLSCLIKVFDSHRRILPSDHVNIAKICKTIALCYQEMNNLSEALRYFQKSLFIFQQNYEPKHKMSLENV</sequence>